<dbReference type="EMBL" id="HF584105">
    <property type="protein sequence ID" value="CCQ43602.1"/>
    <property type="molecule type" value="Genomic_DNA"/>
</dbReference>
<evidence type="ECO:0000256" key="1">
    <source>
        <dbReference type="SAM" id="Phobius"/>
    </source>
</evidence>
<proteinExistence type="predicted"/>
<sequence length="102" mass="11620">MEFMTVWMAVMKRTVKEEEIYVELMSSFAIILSANYISGCVMERTTVETTLMKPLICVSNFFVHPRDLTDAEITEYAYSRSKCAMGLMNAVTIQMKITVVVS</sequence>
<keyword evidence="1" id="KW-1133">Transmembrane helix</keyword>
<evidence type="ECO:0000313" key="2">
    <source>
        <dbReference type="EMBL" id="CCQ43602.1"/>
    </source>
</evidence>
<reference evidence="2" key="1">
    <citation type="journal article" date="2013" name="PLoS ONE">
        <title>Direct detection of alternative open reading frames translation products in human significantly expands the proteome.</title>
        <authorList>
            <person name="Vanderperre B."/>
            <person name="Lucier J.-F."/>
            <person name="Motard J."/>
            <person name="Tremblay G."/>
            <person name="Vanderperre S."/>
            <person name="Wisztorski M."/>
            <person name="Salzet M."/>
            <person name="Boisvert F.-M."/>
            <person name="Roucou X."/>
        </authorList>
    </citation>
    <scope>NUCLEOTIDE SEQUENCE</scope>
</reference>
<dbReference type="ChiTaRS" id="LRP1B">
    <property type="organism name" value="human"/>
</dbReference>
<organism evidence="2">
    <name type="scientific">Homo sapiens</name>
    <name type="common">Human</name>
    <dbReference type="NCBI Taxonomy" id="9606"/>
    <lineage>
        <taxon>Eukaryota</taxon>
        <taxon>Metazoa</taxon>
        <taxon>Chordata</taxon>
        <taxon>Craniata</taxon>
        <taxon>Vertebrata</taxon>
        <taxon>Euteleostomi</taxon>
        <taxon>Mammalia</taxon>
        <taxon>Eutheria</taxon>
        <taxon>Euarchontoglires</taxon>
        <taxon>Primates</taxon>
        <taxon>Haplorrhini</taxon>
        <taxon>Catarrhini</taxon>
        <taxon>Hominidae</taxon>
        <taxon>Homo</taxon>
    </lineage>
</organism>
<keyword evidence="1" id="KW-0472">Membrane</keyword>
<keyword evidence="1" id="KW-0812">Transmembrane</keyword>
<accession>L8ECI0</accession>
<dbReference type="AlphaFoldDB" id="L8ECI0"/>
<protein>
    <submittedName>
        <fullName evidence="2">Alternative protein LRP1B</fullName>
    </submittedName>
</protein>
<gene>
    <name evidence="2" type="primary">LRP1B</name>
</gene>
<dbReference type="OrthoDB" id="10066840at2759"/>
<name>L8ECI0_HUMAN</name>
<feature type="transmembrane region" description="Helical" evidence="1">
    <location>
        <begin position="20"/>
        <end position="37"/>
    </location>
</feature>